<evidence type="ECO:0000313" key="1">
    <source>
        <dbReference type="EMBL" id="QWU17995.1"/>
    </source>
</evidence>
<evidence type="ECO:0000313" key="2">
    <source>
        <dbReference type="Proteomes" id="UP000683429"/>
    </source>
</evidence>
<keyword evidence="2" id="KW-1185">Reference proteome</keyword>
<dbReference type="RefSeq" id="WP_036602990.1">
    <property type="nucleotide sequence ID" value="NZ_CP076607.1"/>
</dbReference>
<dbReference type="Proteomes" id="UP000683429">
    <property type="component" value="Chromosome"/>
</dbReference>
<organism evidence="1 2">
    <name type="scientific">Paenibacillus sophorae</name>
    <dbReference type="NCBI Taxonomy" id="1333845"/>
    <lineage>
        <taxon>Bacteria</taxon>
        <taxon>Bacillati</taxon>
        <taxon>Bacillota</taxon>
        <taxon>Bacilli</taxon>
        <taxon>Bacillales</taxon>
        <taxon>Paenibacillaceae</taxon>
        <taxon>Paenibacillus</taxon>
    </lineage>
</organism>
<gene>
    <name evidence="1" type="ORF">KP014_13180</name>
</gene>
<proteinExistence type="predicted"/>
<reference evidence="1 2" key="1">
    <citation type="submission" date="2021-06" db="EMBL/GenBank/DDBJ databases">
        <title>Whole genome sequence of Paenibacillus sophorae DSM23020 for comparative genomics.</title>
        <authorList>
            <person name="Kim M.-J."/>
            <person name="Lee G."/>
            <person name="Shin J.-H."/>
        </authorList>
    </citation>
    <scope>NUCLEOTIDE SEQUENCE [LARGE SCALE GENOMIC DNA]</scope>
    <source>
        <strain evidence="1 2">DSM 23020</strain>
    </source>
</reference>
<protein>
    <submittedName>
        <fullName evidence="1">Uncharacterized protein</fullName>
    </submittedName>
</protein>
<accession>A0ABX8HI02</accession>
<dbReference type="EMBL" id="CP076607">
    <property type="protein sequence ID" value="QWU17995.1"/>
    <property type="molecule type" value="Genomic_DNA"/>
</dbReference>
<sequence length="59" mass="6558">MNRGVRLFAVCSGLAASWTTVRTAGQKIASQYPMILKFLSLPVVYNEIVQGEAYILKPR</sequence>
<name>A0ABX8HI02_9BACL</name>